<dbReference type="RefSeq" id="WP_150079261.1">
    <property type="nucleotide sequence ID" value="NZ_VWOX01000019.1"/>
</dbReference>
<proteinExistence type="inferred from homology"/>
<dbReference type="InterPro" id="IPR029052">
    <property type="entry name" value="Metallo-depent_PP-like"/>
</dbReference>
<comment type="similarity">
    <text evidence="1">Belongs to the metallophosphoesterase superfamily. YfcE family.</text>
</comment>
<dbReference type="InterPro" id="IPR024654">
    <property type="entry name" value="Calcineurin-like_PHP_lpxH"/>
</dbReference>
<evidence type="ECO:0000259" key="2">
    <source>
        <dbReference type="Pfam" id="PF12850"/>
    </source>
</evidence>
<gene>
    <name evidence="3" type="ORF">FYK55_24465</name>
</gene>
<dbReference type="Proteomes" id="UP000324479">
    <property type="component" value="Unassembled WGS sequence"/>
</dbReference>
<reference evidence="3 4" key="1">
    <citation type="submission" date="2019-08" db="EMBL/GenBank/DDBJ databases">
        <authorList>
            <person name="Dhanesh K."/>
            <person name="Kumar G."/>
            <person name="Sasikala C."/>
            <person name="Venkata Ramana C."/>
        </authorList>
    </citation>
    <scope>NUCLEOTIDE SEQUENCE [LARGE SCALE GENOMIC DNA]</scope>
    <source>
        <strain evidence="3 4">JC645</strain>
    </source>
</reference>
<dbReference type="EMBL" id="VWOX01000019">
    <property type="protein sequence ID" value="KAA5539489.1"/>
    <property type="molecule type" value="Genomic_DNA"/>
</dbReference>
<dbReference type="AlphaFoldDB" id="A0A5M6D1H2"/>
<sequence length="213" mass="24028">MKLGIITDIHEHVECLRAALDELAGQVNQIVMVGDVVETGDRIEETCQLLSNAGVIGVWGNHDFGLCCDVSEETRETYSQDVIRYMGSLKPRLELGDCLFTHVEPWLDPRVLEDLWFFGGLPTEGERLDRIFGAVPHRLIFAGHYHRWILASPTTLSNWSGESSIHLTDGRYFVVVNALFAGHYAVFDTETQELVPRRLASARAYTRTINEKP</sequence>
<protein>
    <submittedName>
        <fullName evidence="3">Metallophosphoesterase family protein</fullName>
    </submittedName>
</protein>
<name>A0A5M6D1H2_9BACT</name>
<dbReference type="Pfam" id="PF12850">
    <property type="entry name" value="Metallophos_2"/>
    <property type="match status" value="1"/>
</dbReference>
<comment type="caution">
    <text evidence="3">The sequence shown here is derived from an EMBL/GenBank/DDBJ whole genome shotgun (WGS) entry which is preliminary data.</text>
</comment>
<evidence type="ECO:0000313" key="4">
    <source>
        <dbReference type="Proteomes" id="UP000324479"/>
    </source>
</evidence>
<accession>A0A5M6D1H2</accession>
<evidence type="ECO:0000256" key="1">
    <source>
        <dbReference type="ARBA" id="ARBA00008950"/>
    </source>
</evidence>
<feature type="domain" description="Calcineurin-like phosphoesterase" evidence="2">
    <location>
        <begin position="1"/>
        <end position="147"/>
    </location>
</feature>
<dbReference type="SUPFAM" id="SSF56300">
    <property type="entry name" value="Metallo-dependent phosphatases"/>
    <property type="match status" value="1"/>
</dbReference>
<organism evidence="3 4">
    <name type="scientific">Roseiconus nitratireducens</name>
    <dbReference type="NCBI Taxonomy" id="2605748"/>
    <lineage>
        <taxon>Bacteria</taxon>
        <taxon>Pseudomonadati</taxon>
        <taxon>Planctomycetota</taxon>
        <taxon>Planctomycetia</taxon>
        <taxon>Pirellulales</taxon>
        <taxon>Pirellulaceae</taxon>
        <taxon>Roseiconus</taxon>
    </lineage>
</organism>
<dbReference type="Gene3D" id="3.60.21.10">
    <property type="match status" value="1"/>
</dbReference>
<evidence type="ECO:0000313" key="3">
    <source>
        <dbReference type="EMBL" id="KAA5539489.1"/>
    </source>
</evidence>
<keyword evidence="4" id="KW-1185">Reference proteome</keyword>